<dbReference type="EMBL" id="FN538970">
    <property type="protein sequence ID" value="CBA61867.1"/>
    <property type="molecule type" value="Genomic_DNA"/>
</dbReference>
<accession>A0A0H3N0Q9</accession>
<dbReference type="HOGENOM" id="CLU_031022_0_0_9"/>
<evidence type="ECO:0000313" key="2">
    <source>
        <dbReference type="EMBL" id="CBA61867.1"/>
    </source>
</evidence>
<keyword evidence="1" id="KW-1133">Transmembrane helix</keyword>
<name>A0A0H3N0Q9_CLODC</name>
<feature type="transmembrane region" description="Helical" evidence="1">
    <location>
        <begin position="27"/>
        <end position="43"/>
    </location>
</feature>
<evidence type="ECO:0008006" key="4">
    <source>
        <dbReference type="Google" id="ProtNLM"/>
    </source>
</evidence>
<sequence length="378" mass="44550">MFIFYCFGKNKLIKIKVRRCSILNKRHSLPIVSVILLMVLIIFNNNQNYITMKEVFNVHIMQSQNKKIKQKYYLTKDGWLLGNFAKLLSDYHIKSYSKAINNLSKLNRKKDFYFVSLPHKTNMLKHLYPSGIEGKNNIDINKENLEKQLTDINFLDIDDYFYRSFTEKEREKFFLKTDHHGNSLGAFEEYKFILDKLDLGLSKSEIDSHLKRYSTRYVNDKVFIGSYNKKMGYPLKKKESISYVEISDANYKYFISNGTKNTEINENIIKAKLKDKREWDYGGAYMRGCDCHILKIRNSSSLTNKKALIFRDSYQAPMTWMLADTFKELEILDPRYIKNIDMTYDEIIKNSNANVVLFMYNSFGFAGMIQEMIDKGIA</sequence>
<keyword evidence="1" id="KW-0812">Transmembrane</keyword>
<dbReference type="KEGG" id="cdc:CD196_0983"/>
<protein>
    <recommendedName>
        <fullName evidence="4">AlgX/AlgJ SGNH hydrolase-like domain-containing protein</fullName>
    </recommendedName>
</protein>
<gene>
    <name evidence="2" type="ordered locus">CD196_0983</name>
</gene>
<evidence type="ECO:0000256" key="1">
    <source>
        <dbReference type="SAM" id="Phobius"/>
    </source>
</evidence>
<organism evidence="2 3">
    <name type="scientific">Clostridioides difficile (strain CD196)</name>
    <name type="common">Peptoclostridium difficile</name>
    <dbReference type="NCBI Taxonomy" id="645462"/>
    <lineage>
        <taxon>Bacteria</taxon>
        <taxon>Bacillati</taxon>
        <taxon>Bacillota</taxon>
        <taxon>Clostridia</taxon>
        <taxon>Peptostreptococcales</taxon>
        <taxon>Peptostreptococcaceae</taxon>
        <taxon>Clostridioides</taxon>
    </lineage>
</organism>
<keyword evidence="1" id="KW-0472">Membrane</keyword>
<proteinExistence type="predicted"/>
<dbReference type="AlphaFoldDB" id="A0A0H3N0Q9"/>
<dbReference type="Proteomes" id="UP000002068">
    <property type="component" value="Chromosome"/>
</dbReference>
<reference evidence="2 3" key="1">
    <citation type="journal article" date="2009" name="Genome Biol.">
        <title>Comparative genome and phenotypic analysis of Clostridium difficile 027 strains provides insight into the evolution of a hypervirulent bacterium.</title>
        <authorList>
            <person name="Stabler R.A."/>
            <person name="He M."/>
            <person name="Dawson L."/>
            <person name="Martin M."/>
            <person name="Valiente E."/>
            <person name="Corton C."/>
            <person name="Lawley T.D."/>
            <person name="Sebaihia M."/>
            <person name="Quail M.A."/>
            <person name="Rose G."/>
            <person name="Gerding D.N."/>
            <person name="Gibert M."/>
            <person name="Popoff M.R."/>
            <person name="Parkhill J."/>
            <person name="Dougan G."/>
            <person name="Wren B.W."/>
        </authorList>
    </citation>
    <scope>NUCLEOTIDE SEQUENCE [LARGE SCALE GENOMIC DNA]</scope>
    <source>
        <strain evidence="2 3">CD196</strain>
    </source>
</reference>
<evidence type="ECO:0000313" key="3">
    <source>
        <dbReference type="Proteomes" id="UP000002068"/>
    </source>
</evidence>